<dbReference type="Proteomes" id="UP000612362">
    <property type="component" value="Unassembled WGS sequence"/>
</dbReference>
<evidence type="ECO:0000313" key="9">
    <source>
        <dbReference type="EMBL" id="GHO44641.1"/>
    </source>
</evidence>
<dbReference type="NCBIfam" id="NF002049">
    <property type="entry name" value="PRK00881.1"/>
    <property type="match status" value="1"/>
</dbReference>
<evidence type="ECO:0000313" key="10">
    <source>
        <dbReference type="Proteomes" id="UP000612362"/>
    </source>
</evidence>
<comment type="caution">
    <text evidence="9">The sequence shown here is derived from an EMBL/GenBank/DDBJ whole genome shotgun (WGS) entry which is preliminary data.</text>
</comment>
<dbReference type="PIRSF" id="PIRSF000414">
    <property type="entry name" value="AICARFT_IMPCHas"/>
    <property type="match status" value="1"/>
</dbReference>
<keyword evidence="5" id="KW-0658">Purine biosynthesis</keyword>
<dbReference type="SMART" id="SM00798">
    <property type="entry name" value="AICARFT_IMPCHas"/>
    <property type="match status" value="1"/>
</dbReference>
<dbReference type="InterPro" id="IPR002695">
    <property type="entry name" value="PurH-like"/>
</dbReference>
<evidence type="ECO:0000256" key="4">
    <source>
        <dbReference type="ARBA" id="ARBA00022679"/>
    </source>
</evidence>
<dbReference type="GO" id="GO:0005829">
    <property type="term" value="C:cytosol"/>
    <property type="evidence" value="ECO:0007669"/>
    <property type="project" value="TreeGrafter"/>
</dbReference>
<dbReference type="GO" id="GO:0006189">
    <property type="term" value="P:'de novo' IMP biosynthetic process"/>
    <property type="evidence" value="ECO:0007669"/>
    <property type="project" value="UniProtKB-UniPathway"/>
</dbReference>
<organism evidence="9 10">
    <name type="scientific">Ktedonospora formicarum</name>
    <dbReference type="NCBI Taxonomy" id="2778364"/>
    <lineage>
        <taxon>Bacteria</taxon>
        <taxon>Bacillati</taxon>
        <taxon>Chloroflexota</taxon>
        <taxon>Ktedonobacteria</taxon>
        <taxon>Ktedonobacterales</taxon>
        <taxon>Ktedonobacteraceae</taxon>
        <taxon>Ktedonospora</taxon>
    </lineage>
</organism>
<comment type="pathway">
    <text evidence="1">Purine metabolism; IMP biosynthesis via de novo pathway; IMP from 5-formamido-1-(5-phospho-D-ribosyl)imidazole-4-carboxamide: step 1/1.</text>
</comment>
<dbReference type="GO" id="GO:0003937">
    <property type="term" value="F:IMP cyclohydrolase activity"/>
    <property type="evidence" value="ECO:0007669"/>
    <property type="project" value="InterPro"/>
</dbReference>
<dbReference type="SUPFAM" id="SSF53927">
    <property type="entry name" value="Cytidine deaminase-like"/>
    <property type="match status" value="1"/>
</dbReference>
<comment type="similarity">
    <text evidence="3">Belongs to the PurH family.</text>
</comment>
<keyword evidence="4" id="KW-0808">Transferase</keyword>
<keyword evidence="7" id="KW-0511">Multifunctional enzyme</keyword>
<dbReference type="GO" id="GO:0004643">
    <property type="term" value="F:phosphoribosylaminoimidazolecarboxamide formyltransferase activity"/>
    <property type="evidence" value="ECO:0007669"/>
    <property type="project" value="InterPro"/>
</dbReference>
<evidence type="ECO:0000256" key="1">
    <source>
        <dbReference type="ARBA" id="ARBA00004844"/>
    </source>
</evidence>
<dbReference type="InterPro" id="IPR016193">
    <property type="entry name" value="Cytidine_deaminase-like"/>
</dbReference>
<dbReference type="SMART" id="SM00851">
    <property type="entry name" value="MGS"/>
    <property type="match status" value="1"/>
</dbReference>
<reference evidence="9" key="1">
    <citation type="submission" date="2020-10" db="EMBL/GenBank/DDBJ databases">
        <title>Taxonomic study of unclassified bacteria belonging to the class Ktedonobacteria.</title>
        <authorList>
            <person name="Yabe S."/>
            <person name="Wang C.M."/>
            <person name="Zheng Y."/>
            <person name="Sakai Y."/>
            <person name="Cavaletti L."/>
            <person name="Monciardini P."/>
            <person name="Donadio S."/>
        </authorList>
    </citation>
    <scope>NUCLEOTIDE SEQUENCE</scope>
    <source>
        <strain evidence="9">SOSP1-1</strain>
    </source>
</reference>
<dbReference type="SUPFAM" id="SSF52335">
    <property type="entry name" value="Methylglyoxal synthase-like"/>
    <property type="match status" value="1"/>
</dbReference>
<name>A0A8J3HZ41_9CHLR</name>
<sequence>MANREGVTRLAQELGDLGVSLFSPENTRRTLQEAGIQAAPIEELTQLPAILDGKLQKMHYTLLAGIMARRDHPRHKEDLRVHQIEPIDVVVINFPAFSVKQGISTTEIMEQVDIGSETLVRAAASNFSDVLVLVRPQDYGLVLQEWREQGEVSEGTRRRLAAIAFQYAASYASVIAEYLRSSGGDLFPDELTLPLRYVQALRYGENPQQRAALYRWVMPSQPDTPHGACVEPSLATSEMLQGEELSYNNLLDLNVAIEAASSFTVPAVAIIKHTNPCGLACGDTLLEAYQQAHAGDPIPASGGIVGCNREVNGDVAHELSQLFYEAVVAPSFSKEALSLLRKKPAMRLIATHCLHKPQKRSTHGLKKELRPEYPLDVRSIQGGLLLQTPDYQGEQEIEYTVVTERDPNLEEVTDLMFAWKVVRLVKSNAIVLAHKLSLIGVGAGQMSRLASVQLALEKAGSRARGSVLAADAYFPFPDGVEAAARAGVTAIIQPGELGVTKK</sequence>
<proteinExistence type="inferred from homology"/>
<dbReference type="Pfam" id="PF01808">
    <property type="entry name" value="AICARFT_IMPCHas"/>
    <property type="match status" value="1"/>
</dbReference>
<accession>A0A8J3HZ41</accession>
<dbReference type="PANTHER" id="PTHR11692:SF0">
    <property type="entry name" value="BIFUNCTIONAL PURINE BIOSYNTHESIS PROTEIN ATIC"/>
    <property type="match status" value="1"/>
</dbReference>
<dbReference type="InterPro" id="IPR011607">
    <property type="entry name" value="MGS-like_dom"/>
</dbReference>
<dbReference type="Gene3D" id="3.40.140.20">
    <property type="match status" value="2"/>
</dbReference>
<dbReference type="EMBL" id="BNJF01000001">
    <property type="protein sequence ID" value="GHO44641.1"/>
    <property type="molecule type" value="Genomic_DNA"/>
</dbReference>
<dbReference type="PANTHER" id="PTHR11692">
    <property type="entry name" value="BIFUNCTIONAL PURINE BIOSYNTHESIS PROTEIN PURH"/>
    <property type="match status" value="1"/>
</dbReference>
<dbReference type="UniPathway" id="UPA00074">
    <property type="reaction ID" value="UER00133"/>
</dbReference>
<dbReference type="Gene3D" id="3.40.50.1380">
    <property type="entry name" value="Methylglyoxal synthase-like domain"/>
    <property type="match status" value="1"/>
</dbReference>
<evidence type="ECO:0000256" key="7">
    <source>
        <dbReference type="ARBA" id="ARBA00023268"/>
    </source>
</evidence>
<dbReference type="InterPro" id="IPR024051">
    <property type="entry name" value="AICAR_Tfase_dup_dom_sf"/>
</dbReference>
<dbReference type="InterPro" id="IPR036914">
    <property type="entry name" value="MGS-like_dom_sf"/>
</dbReference>
<evidence type="ECO:0000259" key="8">
    <source>
        <dbReference type="SMART" id="SM00851"/>
    </source>
</evidence>
<evidence type="ECO:0000256" key="3">
    <source>
        <dbReference type="ARBA" id="ARBA00007667"/>
    </source>
</evidence>
<dbReference type="Pfam" id="PF02142">
    <property type="entry name" value="MGS"/>
    <property type="match status" value="1"/>
</dbReference>
<keyword evidence="10" id="KW-1185">Reference proteome</keyword>
<dbReference type="AlphaFoldDB" id="A0A8J3HZ41"/>
<evidence type="ECO:0000256" key="6">
    <source>
        <dbReference type="ARBA" id="ARBA00022801"/>
    </source>
</evidence>
<gene>
    <name evidence="9" type="primary">purH</name>
    <name evidence="9" type="ORF">KSX_28040</name>
</gene>
<protein>
    <submittedName>
        <fullName evidence="9">Bifunctional purine biosynthesis protein PurH</fullName>
    </submittedName>
</protein>
<keyword evidence="6" id="KW-0378">Hydrolase</keyword>
<feature type="domain" description="MGS-like" evidence="8">
    <location>
        <begin position="6"/>
        <end position="118"/>
    </location>
</feature>
<comment type="pathway">
    <text evidence="2">Purine metabolism; IMP biosynthesis via de novo pathway; 5-formamido-1-(5-phospho-D-ribosyl)imidazole-4-carboxamide from 5-amino-1-(5-phospho-D-ribosyl)imidazole-4-carboxamide (10-formyl THF route): step 1/1.</text>
</comment>
<evidence type="ECO:0000256" key="5">
    <source>
        <dbReference type="ARBA" id="ARBA00022755"/>
    </source>
</evidence>
<evidence type="ECO:0000256" key="2">
    <source>
        <dbReference type="ARBA" id="ARBA00004954"/>
    </source>
</evidence>